<comment type="caution">
    <text evidence="8">The sequence shown here is derived from an EMBL/GenBank/DDBJ whole genome shotgun (WGS) entry which is preliminary data.</text>
</comment>
<evidence type="ECO:0000256" key="4">
    <source>
        <dbReference type="ARBA" id="ARBA00022989"/>
    </source>
</evidence>
<dbReference type="Pfam" id="PF01569">
    <property type="entry name" value="PAP2"/>
    <property type="match status" value="1"/>
</dbReference>
<gene>
    <name evidence="8" type="ORF">KUTeg_022783</name>
</gene>
<sequence length="157" mass="18623">MRDLPRYAAYRFITSFCFGGFFNYLIVNLIKLHYGALRPHFFDICKPDWSKIDCSKYVTEFNCTRTSEKDIYYMESWRSFPSSHSGVSVFGMMLVIFYVQERYINRYRYQNLIYPTIQALCVYWAAYASITRVRDHKHHPHDVIAGGLIALIMVYCS</sequence>
<dbReference type="Proteomes" id="UP001217089">
    <property type="component" value="Unassembled WGS sequence"/>
</dbReference>
<keyword evidence="3 6" id="KW-0812">Transmembrane</keyword>
<evidence type="ECO:0000259" key="7">
    <source>
        <dbReference type="SMART" id="SM00014"/>
    </source>
</evidence>
<proteinExistence type="inferred from homology"/>
<dbReference type="PANTHER" id="PTHR10165">
    <property type="entry name" value="LIPID PHOSPHATE PHOSPHATASE"/>
    <property type="match status" value="1"/>
</dbReference>
<feature type="non-terminal residue" evidence="8">
    <location>
        <position position="157"/>
    </location>
</feature>
<dbReference type="InterPro" id="IPR000326">
    <property type="entry name" value="PAP2/HPO"/>
</dbReference>
<dbReference type="PANTHER" id="PTHR10165:SF103">
    <property type="entry name" value="PHOSPHOLIPID PHOSPHATASE HOMOLOG 1.2 HOMOLOG"/>
    <property type="match status" value="1"/>
</dbReference>
<evidence type="ECO:0000256" key="6">
    <source>
        <dbReference type="SAM" id="Phobius"/>
    </source>
</evidence>
<comment type="similarity">
    <text evidence="2">Belongs to the PA-phosphatase related phosphoesterase family.</text>
</comment>
<dbReference type="SMART" id="SM00014">
    <property type="entry name" value="acidPPc"/>
    <property type="match status" value="1"/>
</dbReference>
<feature type="domain" description="Phosphatidic acid phosphatase type 2/haloperoxidase" evidence="7">
    <location>
        <begin position="13"/>
        <end position="157"/>
    </location>
</feature>
<keyword evidence="4 6" id="KW-1133">Transmembrane helix</keyword>
<evidence type="ECO:0000256" key="2">
    <source>
        <dbReference type="ARBA" id="ARBA00008816"/>
    </source>
</evidence>
<dbReference type="InterPro" id="IPR043216">
    <property type="entry name" value="PAP-like"/>
</dbReference>
<dbReference type="EMBL" id="JARBDR010000921">
    <property type="protein sequence ID" value="KAJ8298723.1"/>
    <property type="molecule type" value="Genomic_DNA"/>
</dbReference>
<dbReference type="InterPro" id="IPR036938">
    <property type="entry name" value="PAP2/HPO_sf"/>
</dbReference>
<dbReference type="Gene3D" id="1.20.144.10">
    <property type="entry name" value="Phosphatidic acid phosphatase type 2/haloperoxidase"/>
    <property type="match status" value="1"/>
</dbReference>
<feature type="transmembrane region" description="Helical" evidence="6">
    <location>
        <begin position="82"/>
        <end position="100"/>
    </location>
</feature>
<reference evidence="8 9" key="1">
    <citation type="submission" date="2022-12" db="EMBL/GenBank/DDBJ databases">
        <title>Chromosome-level genome of Tegillarca granosa.</title>
        <authorList>
            <person name="Kim J."/>
        </authorList>
    </citation>
    <scope>NUCLEOTIDE SEQUENCE [LARGE SCALE GENOMIC DNA]</scope>
    <source>
        <strain evidence="8">Teg-2019</strain>
        <tissue evidence="8">Adductor muscle</tissue>
    </source>
</reference>
<evidence type="ECO:0000256" key="1">
    <source>
        <dbReference type="ARBA" id="ARBA00004141"/>
    </source>
</evidence>
<name>A0ABQ9E610_TEGGR</name>
<accession>A0ABQ9E610</accession>
<evidence type="ECO:0000256" key="3">
    <source>
        <dbReference type="ARBA" id="ARBA00022692"/>
    </source>
</evidence>
<feature type="transmembrane region" description="Helical" evidence="6">
    <location>
        <begin position="12"/>
        <end position="30"/>
    </location>
</feature>
<comment type="subcellular location">
    <subcellularLocation>
        <location evidence="1">Membrane</location>
        <topology evidence="1">Multi-pass membrane protein</topology>
    </subcellularLocation>
</comment>
<feature type="transmembrane region" description="Helical" evidence="6">
    <location>
        <begin position="112"/>
        <end position="130"/>
    </location>
</feature>
<evidence type="ECO:0000256" key="5">
    <source>
        <dbReference type="ARBA" id="ARBA00023136"/>
    </source>
</evidence>
<dbReference type="SUPFAM" id="SSF48317">
    <property type="entry name" value="Acid phosphatase/Vanadium-dependent haloperoxidase"/>
    <property type="match status" value="1"/>
</dbReference>
<evidence type="ECO:0000313" key="8">
    <source>
        <dbReference type="EMBL" id="KAJ8298723.1"/>
    </source>
</evidence>
<evidence type="ECO:0000313" key="9">
    <source>
        <dbReference type="Proteomes" id="UP001217089"/>
    </source>
</evidence>
<organism evidence="8 9">
    <name type="scientific">Tegillarca granosa</name>
    <name type="common">Malaysian cockle</name>
    <name type="synonym">Anadara granosa</name>
    <dbReference type="NCBI Taxonomy" id="220873"/>
    <lineage>
        <taxon>Eukaryota</taxon>
        <taxon>Metazoa</taxon>
        <taxon>Spiralia</taxon>
        <taxon>Lophotrochozoa</taxon>
        <taxon>Mollusca</taxon>
        <taxon>Bivalvia</taxon>
        <taxon>Autobranchia</taxon>
        <taxon>Pteriomorphia</taxon>
        <taxon>Arcoida</taxon>
        <taxon>Arcoidea</taxon>
        <taxon>Arcidae</taxon>
        <taxon>Tegillarca</taxon>
    </lineage>
</organism>
<keyword evidence="5 6" id="KW-0472">Membrane</keyword>
<protein>
    <recommendedName>
        <fullName evidence="7">Phosphatidic acid phosphatase type 2/haloperoxidase domain-containing protein</fullName>
    </recommendedName>
</protein>
<keyword evidence="9" id="KW-1185">Reference proteome</keyword>